<organism evidence="3 4">
    <name type="scientific">Saguinus oedipus</name>
    <name type="common">Cotton-top tamarin</name>
    <name type="synonym">Oedipomidas oedipus</name>
    <dbReference type="NCBI Taxonomy" id="9490"/>
    <lineage>
        <taxon>Eukaryota</taxon>
        <taxon>Metazoa</taxon>
        <taxon>Chordata</taxon>
        <taxon>Craniata</taxon>
        <taxon>Vertebrata</taxon>
        <taxon>Euteleostomi</taxon>
        <taxon>Mammalia</taxon>
        <taxon>Eutheria</taxon>
        <taxon>Euarchontoglires</taxon>
        <taxon>Primates</taxon>
        <taxon>Haplorrhini</taxon>
        <taxon>Platyrrhini</taxon>
        <taxon>Cebidae</taxon>
        <taxon>Callitrichinae</taxon>
        <taxon>Saguinus</taxon>
    </lineage>
</organism>
<name>A0ABQ9TI51_SAGOE</name>
<gene>
    <name evidence="3" type="primary">IQGAP3</name>
    <name evidence="3" type="ORF">P7K49_037471</name>
</gene>
<reference evidence="3 4" key="1">
    <citation type="submission" date="2023-05" db="EMBL/GenBank/DDBJ databases">
        <title>B98-5 Cell Line De Novo Hybrid Assembly: An Optical Mapping Approach.</title>
        <authorList>
            <person name="Kananen K."/>
            <person name="Auerbach J.A."/>
            <person name="Kautto E."/>
            <person name="Blachly J.S."/>
        </authorList>
    </citation>
    <scope>NUCLEOTIDE SEQUENCE [LARGE SCALE GENOMIC DNA]</scope>
    <source>
        <strain evidence="3">B95-8</strain>
        <tissue evidence="3">Cell line</tissue>
    </source>
</reference>
<dbReference type="Proteomes" id="UP001266305">
    <property type="component" value="Unassembled WGS sequence"/>
</dbReference>
<evidence type="ECO:0000313" key="4">
    <source>
        <dbReference type="Proteomes" id="UP001266305"/>
    </source>
</evidence>
<keyword evidence="4" id="KW-1185">Reference proteome</keyword>
<proteinExistence type="predicted"/>
<evidence type="ECO:0000259" key="2">
    <source>
        <dbReference type="Pfam" id="PF03836"/>
    </source>
</evidence>
<protein>
    <submittedName>
        <fullName evidence="3">IQ motif-containing GTPase-activating protein 3</fullName>
    </submittedName>
</protein>
<dbReference type="PANTHER" id="PTHR14149">
    <property type="entry name" value="RAS GTPASE-ACTIVATING PROTEIN WITH IQ MOTIF"/>
    <property type="match status" value="1"/>
</dbReference>
<dbReference type="PROSITE" id="PS50096">
    <property type="entry name" value="IQ"/>
    <property type="match status" value="1"/>
</dbReference>
<dbReference type="InterPro" id="IPR000593">
    <property type="entry name" value="RasGAP_C"/>
</dbReference>
<sequence length="161" mass="18069">MGGAERQSGKAPLESLHSEKSGLLEGLEAEGGKHEAAHKQLMSQRQACAAQTPEPLRRHRSLTAHSLLPLAEKQRRVLRNLRRLEGLGLVSASNGYQGLVDDLAKDIRSQHRHRHRRKAELVKLQATLRGLSTKTTFYEEQGDYYSQYIRACLDHLAPDSK</sequence>
<evidence type="ECO:0000256" key="1">
    <source>
        <dbReference type="SAM" id="MobiDB-lite"/>
    </source>
</evidence>
<dbReference type="PANTHER" id="PTHR14149:SF10">
    <property type="entry name" value="RAS GTPASE-ACTIVATING-LIKE PROTEIN IQGAP3"/>
    <property type="match status" value="1"/>
</dbReference>
<evidence type="ECO:0000313" key="3">
    <source>
        <dbReference type="EMBL" id="KAK2084438.1"/>
    </source>
</evidence>
<dbReference type="EMBL" id="JASSZA010000022">
    <property type="protein sequence ID" value="KAK2084438.1"/>
    <property type="molecule type" value="Genomic_DNA"/>
</dbReference>
<feature type="region of interest" description="Disordered" evidence="1">
    <location>
        <begin position="1"/>
        <end position="65"/>
    </location>
</feature>
<accession>A0ABQ9TI51</accession>
<comment type="caution">
    <text evidence="3">The sequence shown here is derived from an EMBL/GenBank/DDBJ whole genome shotgun (WGS) entry which is preliminary data.</text>
</comment>
<feature type="domain" description="RasGAP protein C-terminal" evidence="2">
    <location>
        <begin position="70"/>
        <end position="158"/>
    </location>
</feature>
<dbReference type="Pfam" id="PF03836">
    <property type="entry name" value="RasGAP_C"/>
    <property type="match status" value="1"/>
</dbReference>